<accession>L0DTB9</accession>
<gene>
    <name evidence="1" type="ordered locus">TVNIR_1174</name>
</gene>
<dbReference type="EMBL" id="CP003989">
    <property type="protein sequence ID" value="AGA32849.1"/>
    <property type="molecule type" value="Genomic_DNA"/>
</dbReference>
<dbReference type="InterPro" id="IPR011008">
    <property type="entry name" value="Dimeric_a/b-barrel"/>
</dbReference>
<evidence type="ECO:0000313" key="2">
    <source>
        <dbReference type="Proteomes" id="UP000010809"/>
    </source>
</evidence>
<dbReference type="Pfam" id="PF07682">
    <property type="entry name" value="SOR"/>
    <property type="match status" value="1"/>
</dbReference>
<sequence length="321" mass="36225">MAAGTREIMSTDIKALFDAEPESPLYVAINRVLVENNPNLMRMMRQASSEMCLATALTPGFRGFDLMRQTGSCPMGMRWGASTDMTQELSHIWIDQFTYWDTLDAHEEFHETFEDVVVTACDKCGNVLLDGPEEPVYRIVASHLPRLVSLNQFEQARAQERDIGHLAVDSGETVTVLATHIVRPGKEAEFEEGEIRTMELLRESNGMIGYQILKRVGISTLGSGHATVESIMERMKDTPDAKLQRTAEVWEGYTIPAEYLVMVEWESLHAAQRGMPHVNVKPDILFVHGPKVFNNCVRMPTVRMAVSMFAEQTYREVLQQV</sequence>
<name>L0DTB9_THIND</name>
<dbReference type="AlphaFoldDB" id="L0DTB9"/>
<proteinExistence type="predicted"/>
<dbReference type="InterPro" id="IPR011661">
    <property type="entry name" value="S_Oase_red"/>
</dbReference>
<dbReference type="KEGG" id="tni:TVNIR_1174"/>
<organism evidence="1 2">
    <name type="scientific">Thioalkalivibrio nitratireducens (strain DSM 14787 / UNIQEM 213 / ALEN2)</name>
    <dbReference type="NCBI Taxonomy" id="1255043"/>
    <lineage>
        <taxon>Bacteria</taxon>
        <taxon>Pseudomonadati</taxon>
        <taxon>Pseudomonadota</taxon>
        <taxon>Gammaproteobacteria</taxon>
        <taxon>Chromatiales</taxon>
        <taxon>Ectothiorhodospiraceae</taxon>
        <taxon>Thioalkalivibrio</taxon>
    </lineage>
</organism>
<dbReference type="eggNOG" id="ENOG502Z7Z0">
    <property type="taxonomic scope" value="Bacteria"/>
</dbReference>
<dbReference type="Proteomes" id="UP000010809">
    <property type="component" value="Chromosome"/>
</dbReference>
<protein>
    <submittedName>
        <fullName evidence="1">Sulfur oxygenase reductase</fullName>
    </submittedName>
</protein>
<dbReference type="STRING" id="1255043.TVNIR_1174"/>
<evidence type="ECO:0000313" key="1">
    <source>
        <dbReference type="EMBL" id="AGA32849.1"/>
    </source>
</evidence>
<dbReference type="SUPFAM" id="SSF54909">
    <property type="entry name" value="Dimeric alpha+beta barrel"/>
    <property type="match status" value="1"/>
</dbReference>
<dbReference type="PATRIC" id="fig|1255043.3.peg.1187"/>
<dbReference type="HOGENOM" id="CLU_904908_0_0_6"/>
<reference evidence="1" key="1">
    <citation type="submission" date="2015-12" db="EMBL/GenBank/DDBJ databases">
        <authorList>
            <person name="Tikhonova T.V."/>
            <person name="Pavlov A.R."/>
            <person name="Beletsky A.V."/>
            <person name="Mardanov A.V."/>
            <person name="Sorokin D.Y."/>
            <person name="Ravin N.V."/>
            <person name="Popov V.O."/>
        </authorList>
    </citation>
    <scope>NUCLEOTIDE SEQUENCE</scope>
    <source>
        <strain evidence="1">DSM 14787</strain>
    </source>
</reference>
<keyword evidence="2" id="KW-1185">Reference proteome</keyword>